<dbReference type="PANTHER" id="PTHR46589">
    <property type="entry name" value="APOPTOTIC CHROMATIN CONDENSATION INDUCER IN THE NUCLEUS"/>
    <property type="match status" value="1"/>
</dbReference>
<dbReference type="InterPro" id="IPR052793">
    <property type="entry name" value="EJC-associated_protein"/>
</dbReference>
<feature type="compositionally biased region" description="Basic and acidic residues" evidence="1">
    <location>
        <begin position="151"/>
        <end position="180"/>
    </location>
</feature>
<dbReference type="GO" id="GO:0061574">
    <property type="term" value="C:ASAP complex"/>
    <property type="evidence" value="ECO:0007669"/>
    <property type="project" value="TreeGrafter"/>
</dbReference>
<dbReference type="InterPro" id="IPR032552">
    <property type="entry name" value="RSB_motif"/>
</dbReference>
<feature type="compositionally biased region" description="Polar residues" evidence="1">
    <location>
        <begin position="42"/>
        <end position="56"/>
    </location>
</feature>
<organism evidence="2 3">
    <name type="scientific">Mesorhabditis spiculigera</name>
    <dbReference type="NCBI Taxonomy" id="96644"/>
    <lineage>
        <taxon>Eukaryota</taxon>
        <taxon>Metazoa</taxon>
        <taxon>Ecdysozoa</taxon>
        <taxon>Nematoda</taxon>
        <taxon>Chromadorea</taxon>
        <taxon>Rhabditida</taxon>
        <taxon>Rhabditina</taxon>
        <taxon>Rhabditomorpha</taxon>
        <taxon>Rhabditoidea</taxon>
        <taxon>Rhabditidae</taxon>
        <taxon>Mesorhabditinae</taxon>
        <taxon>Mesorhabditis</taxon>
    </lineage>
</organism>
<dbReference type="GO" id="GO:0008380">
    <property type="term" value="P:RNA splicing"/>
    <property type="evidence" value="ECO:0007669"/>
    <property type="project" value="TreeGrafter"/>
</dbReference>
<feature type="compositionally biased region" description="Basic and acidic residues" evidence="1">
    <location>
        <begin position="247"/>
        <end position="268"/>
    </location>
</feature>
<proteinExistence type="predicted"/>
<comment type="caution">
    <text evidence="2">The sequence shown here is derived from an EMBL/GenBank/DDBJ whole genome shotgun (WGS) entry which is preliminary data.</text>
</comment>
<evidence type="ECO:0000313" key="2">
    <source>
        <dbReference type="EMBL" id="CAJ0585326.1"/>
    </source>
</evidence>
<keyword evidence="3" id="KW-1185">Reference proteome</keyword>
<feature type="region of interest" description="Disordered" evidence="1">
    <location>
        <begin position="247"/>
        <end position="285"/>
    </location>
</feature>
<protein>
    <submittedName>
        <fullName evidence="2">Uncharacterized protein</fullName>
    </submittedName>
</protein>
<dbReference type="Pfam" id="PF16294">
    <property type="entry name" value="RSB_motif"/>
    <property type="match status" value="1"/>
</dbReference>
<dbReference type="GO" id="GO:0003723">
    <property type="term" value="F:RNA binding"/>
    <property type="evidence" value="ECO:0007669"/>
    <property type="project" value="TreeGrafter"/>
</dbReference>
<accession>A0AA36DF50</accession>
<feature type="compositionally biased region" description="Basic and acidic residues" evidence="1">
    <location>
        <begin position="1"/>
        <end position="26"/>
    </location>
</feature>
<feature type="compositionally biased region" description="Basic and acidic residues" evidence="1">
    <location>
        <begin position="192"/>
        <end position="214"/>
    </location>
</feature>
<evidence type="ECO:0000313" key="3">
    <source>
        <dbReference type="Proteomes" id="UP001177023"/>
    </source>
</evidence>
<feature type="region of interest" description="Disordered" evidence="1">
    <location>
        <begin position="1"/>
        <end position="56"/>
    </location>
</feature>
<sequence length="455" mass="52098">MVEKEQEIAEKERETEEPEEKLKPTDDEMEQQESTIKPMPKKTTNGSHESPVTNKLATVEEAQRVRRALHNVVCPETKPKSLSIQYTTKEQCDRYSAGLAPVAETRSIDRERPVISLKRDPEPVSSTPSASTRNITMPGGRQTLKITVETNVRDNENTAVRHVERAREKERERDRDAKRDSTRRKRSATTPHRRDDVKRDLRERSRSRQVDVDEPHAKTLEGLFKKTVAQPAIYYLPLTDEQAAKRAEEKATVEKARQEERERREKERAGRRRSRSRCQPGASCRRVPARLERDVTAFLQPSDEDEQMAGSYLICNTGDARKFLPTAVFGPTTRSRPVLTDPRISTASAVVLLVLLVLLEMWTAGSEMIDTGRQKAMKRHLDRRFVLGGGYGLYITYYRLTVTSQQPPITTGVHQHVQLVVVVKNGDMTQYALVQPTMRCYAHMHNYTLRSVRFP</sequence>
<dbReference type="PANTHER" id="PTHR46589:SF1">
    <property type="entry name" value="APOPTOTIC CHROMATIN CONDENSATION INDUCER IN THE NUCLEUS"/>
    <property type="match status" value="1"/>
</dbReference>
<reference evidence="2" key="1">
    <citation type="submission" date="2023-06" db="EMBL/GenBank/DDBJ databases">
        <authorList>
            <person name="Delattre M."/>
        </authorList>
    </citation>
    <scope>NUCLEOTIDE SEQUENCE</scope>
    <source>
        <strain evidence="2">AF72</strain>
    </source>
</reference>
<evidence type="ECO:0000256" key="1">
    <source>
        <dbReference type="SAM" id="MobiDB-lite"/>
    </source>
</evidence>
<dbReference type="EMBL" id="CATQJA010002703">
    <property type="protein sequence ID" value="CAJ0585326.1"/>
    <property type="molecule type" value="Genomic_DNA"/>
</dbReference>
<feature type="region of interest" description="Disordered" evidence="1">
    <location>
        <begin position="118"/>
        <end position="214"/>
    </location>
</feature>
<feature type="compositionally biased region" description="Polar residues" evidence="1">
    <location>
        <begin position="124"/>
        <end position="135"/>
    </location>
</feature>
<name>A0AA36DF50_9BILA</name>
<dbReference type="Proteomes" id="UP001177023">
    <property type="component" value="Unassembled WGS sequence"/>
</dbReference>
<dbReference type="AlphaFoldDB" id="A0AA36DF50"/>
<dbReference type="GO" id="GO:0071011">
    <property type="term" value="C:precatalytic spliceosome"/>
    <property type="evidence" value="ECO:0007669"/>
    <property type="project" value="TreeGrafter"/>
</dbReference>
<feature type="non-terminal residue" evidence="2">
    <location>
        <position position="1"/>
    </location>
</feature>
<gene>
    <name evidence="2" type="ORF">MSPICULIGERA_LOCUS23353</name>
</gene>